<evidence type="ECO:0000313" key="1">
    <source>
        <dbReference type="EMBL" id="MDX2297402.1"/>
    </source>
</evidence>
<dbReference type="Proteomes" id="UP001278571">
    <property type="component" value="Unassembled WGS sequence"/>
</dbReference>
<proteinExistence type="predicted"/>
<evidence type="ECO:0008006" key="3">
    <source>
        <dbReference type="Google" id="ProtNLM"/>
    </source>
</evidence>
<name>A0ABU4KI53_9ACTN</name>
<keyword evidence="2" id="KW-1185">Reference proteome</keyword>
<gene>
    <name evidence="1" type="ORF">R2363_35135</name>
</gene>
<protein>
    <recommendedName>
        <fullName evidence="3">Lipoprotein</fullName>
    </recommendedName>
</protein>
<comment type="caution">
    <text evidence="1">The sequence shown here is derived from an EMBL/GenBank/DDBJ whole genome shotgun (WGS) entry which is preliminary data.</text>
</comment>
<reference evidence="1 2" key="1">
    <citation type="submission" date="2023-10" db="EMBL/GenBank/DDBJ databases">
        <authorList>
            <person name="Wang X.X."/>
        </authorList>
    </citation>
    <scope>NUCLEOTIDE SEQUENCE [LARGE SCALE GENOMIC DNA]</scope>
    <source>
        <strain evidence="1 2">NBRC 12816</strain>
    </source>
</reference>
<evidence type="ECO:0000313" key="2">
    <source>
        <dbReference type="Proteomes" id="UP001278571"/>
    </source>
</evidence>
<organism evidence="1 2">
    <name type="scientific">Streptomyces roseolus</name>
    <dbReference type="NCBI Taxonomy" id="67358"/>
    <lineage>
        <taxon>Bacteria</taxon>
        <taxon>Bacillati</taxon>
        <taxon>Actinomycetota</taxon>
        <taxon>Actinomycetes</taxon>
        <taxon>Kitasatosporales</taxon>
        <taxon>Streptomycetaceae</taxon>
        <taxon>Streptomyces</taxon>
    </lineage>
</organism>
<sequence>MSLAMAGCRLSTSGGDVTAHPKSPELVDFDRRVVDYARRAAERAPYTPPSAADRARLALGVGSLLDGDRSGAERLLAAVGFRVTRLTDAVSGRRYDEVAAREQGPEARWGRLYVSAGAAVRWSVQVPHPVSDRDTEALGAHLMEGTPHGALVLAGAHRTAGRGDAADVAHRTDSAFHAIVLELQKRDLPGIQLHGFAKNGSRPYDAILSTGAARTASRDATALADLMEGRALRVCRGWSAPCPLEGATNAQGRSAQRRGTPFLHVELAPRTRADTPAADRAQAALATLLATWSDADRP</sequence>
<accession>A0ABU4KI53</accession>
<dbReference type="EMBL" id="JAWJZF010000517">
    <property type="protein sequence ID" value="MDX2297402.1"/>
    <property type="molecule type" value="Genomic_DNA"/>
</dbReference>